<feature type="domain" description="HNH nuclease" evidence="1">
    <location>
        <begin position="83"/>
        <end position="134"/>
    </location>
</feature>
<dbReference type="Gene3D" id="1.10.30.50">
    <property type="match status" value="1"/>
</dbReference>
<evidence type="ECO:0000259" key="1">
    <source>
        <dbReference type="SMART" id="SM00507"/>
    </source>
</evidence>
<name>A0ABU0HV03_9HYPH</name>
<dbReference type="InterPro" id="IPR003615">
    <property type="entry name" value="HNH_nuc"/>
</dbReference>
<evidence type="ECO:0000313" key="2">
    <source>
        <dbReference type="EMBL" id="MDQ0445648.1"/>
    </source>
</evidence>
<dbReference type="CDD" id="cd00085">
    <property type="entry name" value="HNHc"/>
    <property type="match status" value="1"/>
</dbReference>
<gene>
    <name evidence="2" type="ORF">QO012_000126</name>
</gene>
<dbReference type="Proteomes" id="UP001231124">
    <property type="component" value="Unassembled WGS sequence"/>
</dbReference>
<proteinExistence type="predicted"/>
<dbReference type="InterPro" id="IPR052892">
    <property type="entry name" value="NA-targeting_endonuclease"/>
</dbReference>
<dbReference type="EMBL" id="JAUSVP010000001">
    <property type="protein sequence ID" value="MDQ0445648.1"/>
    <property type="molecule type" value="Genomic_DNA"/>
</dbReference>
<reference evidence="2 3" key="1">
    <citation type="submission" date="2023-07" db="EMBL/GenBank/DDBJ databases">
        <title>Genomic Encyclopedia of Type Strains, Phase IV (KMG-IV): sequencing the most valuable type-strain genomes for metagenomic binning, comparative biology and taxonomic classification.</title>
        <authorList>
            <person name="Goeker M."/>
        </authorList>
    </citation>
    <scope>NUCLEOTIDE SEQUENCE [LARGE SCALE GENOMIC DNA]</scope>
    <source>
        <strain evidence="2 3">DSM 19013</strain>
    </source>
</reference>
<evidence type="ECO:0000313" key="3">
    <source>
        <dbReference type="Proteomes" id="UP001231124"/>
    </source>
</evidence>
<sequence>MSETAPMMDLQTLVLNADYRPLSYNPLSLWSWKDAFTALFLDRVTLVASYDVEARSPSRSLRVPSVVALKNYVALARSPAFTRYNIYLRDSFACQYCGLRLPSGGLTFDHVVPRSRGGLSSWDNVVAACSPCNLRKANRTPEEAEMPLLNPPRRPTRYELHHRQPEFDHRQYHHTWLDYLYWDSELET</sequence>
<keyword evidence="2" id="KW-0378">Hydrolase</keyword>
<keyword evidence="2" id="KW-0540">Nuclease</keyword>
<dbReference type="GO" id="GO:0004519">
    <property type="term" value="F:endonuclease activity"/>
    <property type="evidence" value="ECO:0007669"/>
    <property type="project" value="UniProtKB-KW"/>
</dbReference>
<dbReference type="PANTHER" id="PTHR33877">
    <property type="entry name" value="SLL1193 PROTEIN"/>
    <property type="match status" value="1"/>
</dbReference>
<dbReference type="PANTHER" id="PTHR33877:SF2">
    <property type="entry name" value="OS07G0170200 PROTEIN"/>
    <property type="match status" value="1"/>
</dbReference>
<keyword evidence="2" id="KW-0255">Endonuclease</keyword>
<keyword evidence="3" id="KW-1185">Reference proteome</keyword>
<protein>
    <submittedName>
        <fullName evidence="2">5-methylcytosine-specific restriction endonuclease McrA</fullName>
    </submittedName>
</protein>
<dbReference type="SMART" id="SM00507">
    <property type="entry name" value="HNHc"/>
    <property type="match status" value="1"/>
</dbReference>
<dbReference type="Pfam" id="PF14279">
    <property type="entry name" value="HNH_5"/>
    <property type="match status" value="1"/>
</dbReference>
<comment type="caution">
    <text evidence="2">The sequence shown here is derived from an EMBL/GenBank/DDBJ whole genome shotgun (WGS) entry which is preliminary data.</text>
</comment>
<organism evidence="2 3">
    <name type="scientific">Methylobacterium aerolatum</name>
    <dbReference type="NCBI Taxonomy" id="418708"/>
    <lineage>
        <taxon>Bacteria</taxon>
        <taxon>Pseudomonadati</taxon>
        <taxon>Pseudomonadota</taxon>
        <taxon>Alphaproteobacteria</taxon>
        <taxon>Hyphomicrobiales</taxon>
        <taxon>Methylobacteriaceae</taxon>
        <taxon>Methylobacterium</taxon>
    </lineage>
</organism>
<accession>A0ABU0HV03</accession>
<dbReference type="InterPro" id="IPR029471">
    <property type="entry name" value="HNH_5"/>
</dbReference>